<dbReference type="PANTHER" id="PTHR43308:SF5">
    <property type="entry name" value="S-LAYER PROTEIN _ PEPTIDOGLYCAN ENDO-BETA-N-ACETYLGLUCOSAMINIDASE"/>
    <property type="match status" value="1"/>
</dbReference>
<evidence type="ECO:0000256" key="2">
    <source>
        <dbReference type="SAM" id="SignalP"/>
    </source>
</evidence>
<dbReference type="EC" id="3.2.1.8" evidence="4"/>
<dbReference type="GO" id="GO:0045493">
    <property type="term" value="P:xylan catabolic process"/>
    <property type="evidence" value="ECO:0007669"/>
    <property type="project" value="UniProtKB-KW"/>
</dbReference>
<feature type="compositionally biased region" description="Low complexity" evidence="1">
    <location>
        <begin position="205"/>
        <end position="220"/>
    </location>
</feature>
<sequence>MLGNMKKRSHQWITLLLSVAIVLPTWGFTATPTAQASDIQNHWAKDVMTQWQSKGYISGFQDGSLKPDQSVTRSQLAAMINKAFGFTQTSSIAYKDVQSSDWFYHDVAIAKSQGYMEGYKNNTFHPDQKVTRQELAVILTSLKKLKSSNSAAQMKDTLYSPSWSKGSIGAVIDSGLMKGDEKGFRPKDTTTRAEAVTVLERSLESSDTNNSSKSSSPTTIYNTAGVYGPASGQQQIAGDMQLNSAGSTLRNMVIEGDLLLGAGIGEGDAILDHVTVKGTTTINGGGINSIHLQDATLQTAVINKKDGNVRVVTTGATTVQQMILQSGGLLEEKGLTTGAGFTNVVLSNQIPSGSTVSLKGRIDSMDISSSSVLTQLLTGSVDNLAVASGTTDNKISTTSSSSIQSLTLNSAAKVSGNGTIEKAYINVTGSTITPRVNQTTTSAGVTALIEGGVVGGEQAVTNIRKEDKKHQDSSTPVVVQQPVQSLDVRNGQAILHLNQPTNELLLSDMEVTATLNGKPYTLTNIIYDSVTGVIQFDPLNLKAKYNKILEITVTPSSSSSRLLTISKGDLRINGFTGFIGEEQGESVEGMTIHFRRGLNVTEGPIAATVTTNEHGDYNVTLPPGVYTGELIKEGFIPSYLIATSLAEEYNYDQSAIVSRMPTEGKISIVLTWDELPYDEDAHLLGPTPDGYGFHTSTDNRQYNYQNQNYVSLDTDNMSSYGPEVITIKKRVDGIYTFYVQNYSATANNGAASTLRKSSATVKVYNGAYRLPMKTYHIPVGDGEEPYWHVFDMNVDNDQVSFFDQNVLVNIPPTSIYHQLPNQAEIDMLDLEREMDLISSNQVLAYDTQMDKDISLRSSNSLNDNIAMYISDIELLPTQVNGHPISVTDDTYLVTSDFEDTIMLSQYNGSAYTANYNVTLHLTLRDADIETTIVVQLPTIDTWIEQASVEAQSKINTATAGQDITALQTALDDKNALTSHSTTDEKIAVLEKLNQALISF</sequence>
<keyword evidence="4" id="KW-0326">Glycosidase</keyword>
<dbReference type="GO" id="GO:0031176">
    <property type="term" value="F:endo-1,4-beta-xylanase activity"/>
    <property type="evidence" value="ECO:0007669"/>
    <property type="project" value="UniProtKB-EC"/>
</dbReference>
<dbReference type="SUPFAM" id="SSF49464">
    <property type="entry name" value="Carboxypeptidase regulatory domain-like"/>
    <property type="match status" value="1"/>
</dbReference>
<dbReference type="InterPro" id="IPR051465">
    <property type="entry name" value="Cell_Envelope_Struct_Comp"/>
</dbReference>
<feature type="region of interest" description="Disordered" evidence="1">
    <location>
        <begin position="199"/>
        <end position="220"/>
    </location>
</feature>
<keyword evidence="4" id="KW-0624">Polysaccharide degradation</keyword>
<keyword evidence="2" id="KW-0732">Signal</keyword>
<dbReference type="PROSITE" id="PS51272">
    <property type="entry name" value="SLH"/>
    <property type="match status" value="3"/>
</dbReference>
<evidence type="ECO:0000313" key="5">
    <source>
        <dbReference type="Proteomes" id="UP000094578"/>
    </source>
</evidence>
<comment type="caution">
    <text evidence="4">The sequence shown here is derived from an EMBL/GenBank/DDBJ whole genome shotgun (WGS) entry which is preliminary data.</text>
</comment>
<proteinExistence type="predicted"/>
<keyword evidence="5" id="KW-1185">Reference proteome</keyword>
<dbReference type="STRING" id="1886670.PTI45_01417"/>
<feature type="domain" description="SLH" evidence="3">
    <location>
        <begin position="31"/>
        <end position="89"/>
    </location>
</feature>
<dbReference type="PATRIC" id="fig|1886670.3.peg.1442"/>
<evidence type="ECO:0000259" key="3">
    <source>
        <dbReference type="PROSITE" id="PS51272"/>
    </source>
</evidence>
<keyword evidence="4" id="KW-0858">Xylan degradation</keyword>
<protein>
    <submittedName>
        <fullName evidence="4">Endo-1,4-beta-xylanase</fullName>
        <ecNumber evidence="4">3.2.1.8</ecNumber>
    </submittedName>
</protein>
<evidence type="ECO:0000256" key="1">
    <source>
        <dbReference type="SAM" id="MobiDB-lite"/>
    </source>
</evidence>
<keyword evidence="4" id="KW-0119">Carbohydrate metabolism</keyword>
<accession>A0A1E3L6L6</accession>
<name>A0A1E3L6L6_9BACL</name>
<dbReference type="Proteomes" id="UP000094578">
    <property type="component" value="Unassembled WGS sequence"/>
</dbReference>
<gene>
    <name evidence="4" type="ORF">PTI45_01417</name>
</gene>
<dbReference type="InterPro" id="IPR008969">
    <property type="entry name" value="CarboxyPept-like_regulatory"/>
</dbReference>
<feature type="domain" description="SLH" evidence="3">
    <location>
        <begin position="90"/>
        <end position="153"/>
    </location>
</feature>
<dbReference type="InterPro" id="IPR001119">
    <property type="entry name" value="SLH_dom"/>
</dbReference>
<organism evidence="4 5">
    <name type="scientific">Paenibacillus nuruki</name>
    <dbReference type="NCBI Taxonomy" id="1886670"/>
    <lineage>
        <taxon>Bacteria</taxon>
        <taxon>Bacillati</taxon>
        <taxon>Bacillota</taxon>
        <taxon>Bacilli</taxon>
        <taxon>Bacillales</taxon>
        <taxon>Paenibacillaceae</taxon>
        <taxon>Paenibacillus</taxon>
    </lineage>
</organism>
<dbReference type="EMBL" id="MDER01000031">
    <property type="protein sequence ID" value="ODP29408.1"/>
    <property type="molecule type" value="Genomic_DNA"/>
</dbReference>
<feature type="chain" id="PRO_5009131341" evidence="2">
    <location>
        <begin position="37"/>
        <end position="999"/>
    </location>
</feature>
<feature type="signal peptide" evidence="2">
    <location>
        <begin position="1"/>
        <end position="36"/>
    </location>
</feature>
<dbReference type="AlphaFoldDB" id="A0A1E3L6L6"/>
<dbReference type="Pfam" id="PF00395">
    <property type="entry name" value="SLH"/>
    <property type="match status" value="3"/>
</dbReference>
<evidence type="ECO:0000313" key="4">
    <source>
        <dbReference type="EMBL" id="ODP29408.1"/>
    </source>
</evidence>
<keyword evidence="4" id="KW-0378">Hydrolase</keyword>
<dbReference type="PANTHER" id="PTHR43308">
    <property type="entry name" value="OUTER MEMBRANE PROTEIN ALPHA-RELATED"/>
    <property type="match status" value="1"/>
</dbReference>
<feature type="domain" description="SLH" evidence="3">
    <location>
        <begin position="155"/>
        <end position="213"/>
    </location>
</feature>
<dbReference type="Gene3D" id="2.60.40.1120">
    <property type="entry name" value="Carboxypeptidase-like, regulatory domain"/>
    <property type="match status" value="1"/>
</dbReference>
<reference evidence="4 5" key="1">
    <citation type="submission" date="2016-08" db="EMBL/GenBank/DDBJ databases">
        <title>Genome sequencing of Paenibacillus sp. TI45-13ar, isolated from Korean traditional nuruk.</title>
        <authorList>
            <person name="Kim S.-J."/>
        </authorList>
    </citation>
    <scope>NUCLEOTIDE SEQUENCE [LARGE SCALE GENOMIC DNA]</scope>
    <source>
        <strain evidence="4 5">TI45-13ar</strain>
    </source>
</reference>